<comment type="caution">
    <text evidence="3">The sequence shown here is derived from an EMBL/GenBank/DDBJ whole genome shotgun (WGS) entry which is preliminary data.</text>
</comment>
<dbReference type="SUPFAM" id="SSF142338">
    <property type="entry name" value="CofD-like"/>
    <property type="match status" value="1"/>
</dbReference>
<evidence type="ECO:0000313" key="6">
    <source>
        <dbReference type="Proteomes" id="UP000578252"/>
    </source>
</evidence>
<dbReference type="Proteomes" id="UP000575397">
    <property type="component" value="Unassembled WGS sequence"/>
</dbReference>
<dbReference type="Proteomes" id="UP000578252">
    <property type="component" value="Unassembled WGS sequence"/>
</dbReference>
<evidence type="ECO:0000313" key="5">
    <source>
        <dbReference type="Proteomes" id="UP000575397"/>
    </source>
</evidence>
<reference evidence="5 6" key="1">
    <citation type="submission" date="2020-04" db="EMBL/GenBank/DDBJ databases">
        <title>Antimicrobial susceptibility and clonality of vaginal-derived multi-drug resistant Mobiluncus isolates in China.</title>
        <authorList>
            <person name="Zhang X."/>
        </authorList>
    </citation>
    <scope>NUCLEOTIDE SEQUENCE [LARGE SCALE GENOMIC DNA]</scope>
    <source>
        <strain evidence="4 5">12</strain>
        <strain evidence="3 6">13</strain>
    </source>
</reference>
<keyword evidence="1 2" id="KW-0963">Cytoplasm</keyword>
<dbReference type="Pfam" id="PF01933">
    <property type="entry name" value="CofD"/>
    <property type="match status" value="1"/>
</dbReference>
<dbReference type="CDD" id="cd07187">
    <property type="entry name" value="YvcK_like"/>
    <property type="match status" value="1"/>
</dbReference>
<dbReference type="AlphaFoldDB" id="A0A7Y0U0G4"/>
<dbReference type="EMBL" id="JABCUR010000002">
    <property type="protein sequence ID" value="NMW64658.1"/>
    <property type="molecule type" value="Genomic_DNA"/>
</dbReference>
<evidence type="ECO:0000256" key="2">
    <source>
        <dbReference type="HAMAP-Rule" id="MF_00973"/>
    </source>
</evidence>
<dbReference type="Gene3D" id="3.40.50.10680">
    <property type="entry name" value="CofD-like domains"/>
    <property type="match status" value="1"/>
</dbReference>
<dbReference type="GO" id="GO:0005737">
    <property type="term" value="C:cytoplasm"/>
    <property type="evidence" value="ECO:0007669"/>
    <property type="project" value="UniProtKB-SubCell"/>
</dbReference>
<organism evidence="3 6">
    <name type="scientific">Mobiluncus mulieris</name>
    <dbReference type="NCBI Taxonomy" id="2052"/>
    <lineage>
        <taxon>Bacteria</taxon>
        <taxon>Bacillati</taxon>
        <taxon>Actinomycetota</taxon>
        <taxon>Actinomycetes</taxon>
        <taxon>Actinomycetales</taxon>
        <taxon>Actinomycetaceae</taxon>
        <taxon>Mobiluncus</taxon>
    </lineage>
</organism>
<dbReference type="HAMAP" id="MF_00973">
    <property type="entry name" value="Gluconeogen_factor"/>
    <property type="match status" value="1"/>
</dbReference>
<comment type="subcellular location">
    <subcellularLocation>
        <location evidence="2">Cytoplasm</location>
    </subcellularLocation>
</comment>
<dbReference type="EMBL" id="JABCUS010000004">
    <property type="protein sequence ID" value="NMX02880.1"/>
    <property type="molecule type" value="Genomic_DNA"/>
</dbReference>
<name>A0A7Y0U0G4_9ACTO</name>
<accession>A0A7Y0U0G4</accession>
<evidence type="ECO:0000313" key="3">
    <source>
        <dbReference type="EMBL" id="NMW64658.1"/>
    </source>
</evidence>
<dbReference type="PANTHER" id="PTHR30135">
    <property type="entry name" value="UNCHARACTERIZED PROTEIN YVCK-RELATED"/>
    <property type="match status" value="1"/>
</dbReference>
<evidence type="ECO:0000256" key="1">
    <source>
        <dbReference type="ARBA" id="ARBA00022490"/>
    </source>
</evidence>
<comment type="similarity">
    <text evidence="2">Belongs to the gluconeogenesis factor family.</text>
</comment>
<dbReference type="PANTHER" id="PTHR30135:SF3">
    <property type="entry name" value="GLUCONEOGENESIS FACTOR-RELATED"/>
    <property type="match status" value="1"/>
</dbReference>
<proteinExistence type="inferred from homology"/>
<comment type="function">
    <text evidence="2">Required for morphogenesis under gluconeogenic growth conditions.</text>
</comment>
<dbReference type="RefSeq" id="WP_430010663.1">
    <property type="nucleotide sequence ID" value="NZ_JABCUQ010000012.1"/>
</dbReference>
<gene>
    <name evidence="3" type="primary">yvcK</name>
    <name evidence="4" type="ORF">HHJ77_02755</name>
    <name evidence="3" type="ORF">HHJ78_03725</name>
</gene>
<evidence type="ECO:0000313" key="4">
    <source>
        <dbReference type="EMBL" id="NMX02880.1"/>
    </source>
</evidence>
<dbReference type="InterPro" id="IPR002882">
    <property type="entry name" value="CofD"/>
</dbReference>
<dbReference type="GO" id="GO:0043743">
    <property type="term" value="F:LPPG:FO 2-phospho-L-lactate transferase activity"/>
    <property type="evidence" value="ECO:0007669"/>
    <property type="project" value="InterPro"/>
</dbReference>
<dbReference type="InterPro" id="IPR010119">
    <property type="entry name" value="Gluconeogen_factor"/>
</dbReference>
<sequence>MSESSFQFIPPPGSWPGRMPQPKVVAFGGGHGLYATLQALRHVTTNLTAVVTVADDGGSSGRLRREMDLIPPGDLRMACAALCDESENGFTWRDILQFRFATTGELNGHSLGNLLIAGLWQILDDPVVGLDWLMQLLGAKGRVLPLSRVPMEIAAEIESDGVLNTVKGQSRIAKTPGLIRSIKLNPPDAPVTPEVLAAVAAADWVVLGPGSWFTSVLPHLLLTPLRRALSESTACKAVVLNLSRQRGETQDLPLPDHLRVLNDYAPDLGLNIVIGDPGAVEDIDGLARVAESMHCEVMLRQLSIGDGTARHDSLRLAAAFRDAMSGHWGDLAPLTELDNH</sequence>
<dbReference type="NCBIfam" id="TIGR01826">
    <property type="entry name" value="CofD_related"/>
    <property type="match status" value="1"/>
</dbReference>
<dbReference type="InterPro" id="IPR038136">
    <property type="entry name" value="CofD-like_dom_sf"/>
</dbReference>
<dbReference type="GO" id="GO:0008360">
    <property type="term" value="P:regulation of cell shape"/>
    <property type="evidence" value="ECO:0007669"/>
    <property type="project" value="UniProtKB-UniRule"/>
</dbReference>
<protein>
    <recommendedName>
        <fullName evidence="2">Putative gluconeogenesis factor</fullName>
    </recommendedName>
</protein>